<dbReference type="OrthoDB" id="9799230at2"/>
<feature type="transmembrane region" description="Helical" evidence="7">
    <location>
        <begin position="641"/>
        <end position="664"/>
    </location>
</feature>
<organism evidence="10 11">
    <name type="scientific">Paenibacillus darwinianus</name>
    <dbReference type="NCBI Taxonomy" id="1380763"/>
    <lineage>
        <taxon>Bacteria</taxon>
        <taxon>Bacillati</taxon>
        <taxon>Bacillota</taxon>
        <taxon>Bacilli</taxon>
        <taxon>Bacillales</taxon>
        <taxon>Paenibacillaceae</taxon>
        <taxon>Paenibacillus</taxon>
    </lineage>
</organism>
<reference evidence="10 11" key="1">
    <citation type="submission" date="2014-02" db="EMBL/GenBank/DDBJ databases">
        <title>Genome sequence of Paenibacillus darwinianus reveals adaptive mechanisms for survival in Antarctic soils.</title>
        <authorList>
            <person name="Dsouza M."/>
            <person name="Taylor M.W."/>
            <person name="Turner S.J."/>
            <person name="Aislabie J."/>
        </authorList>
    </citation>
    <scope>NUCLEOTIDE SEQUENCE [LARGE SCALE GENOMIC DNA]</scope>
    <source>
        <strain evidence="10 11">CE1</strain>
    </source>
</reference>
<comment type="subcellular location">
    <subcellularLocation>
        <location evidence="1">Membrane</location>
        <topology evidence="1">Multi-pass membrane protein</topology>
    </subcellularLocation>
</comment>
<dbReference type="CDD" id="cd05819">
    <property type="entry name" value="NHL"/>
    <property type="match status" value="1"/>
</dbReference>
<protein>
    <recommendedName>
        <fullName evidence="9">Yip1 domain-containing protein</fullName>
    </recommendedName>
</protein>
<comment type="caution">
    <text evidence="10">The sequence shown here is derived from an EMBL/GenBank/DDBJ whole genome shotgun (WGS) entry which is preliminary data.</text>
</comment>
<dbReference type="SUPFAM" id="SSF48452">
    <property type="entry name" value="TPR-like"/>
    <property type="match status" value="1"/>
</dbReference>
<feature type="transmembrane region" description="Helical" evidence="7">
    <location>
        <begin position="436"/>
        <end position="454"/>
    </location>
</feature>
<dbReference type="Gene3D" id="2.40.10.500">
    <property type="match status" value="1"/>
</dbReference>
<proteinExistence type="predicted"/>
<dbReference type="Pfam" id="PF04893">
    <property type="entry name" value="Yip1"/>
    <property type="match status" value="1"/>
</dbReference>
<evidence type="ECO:0000256" key="7">
    <source>
        <dbReference type="SAM" id="Phobius"/>
    </source>
</evidence>
<dbReference type="InterPro" id="IPR011042">
    <property type="entry name" value="6-blade_b-propeller_TolB-like"/>
</dbReference>
<evidence type="ECO:0000256" key="6">
    <source>
        <dbReference type="PROSITE-ProRule" id="PRU00504"/>
    </source>
</evidence>
<evidence type="ECO:0000256" key="1">
    <source>
        <dbReference type="ARBA" id="ARBA00004141"/>
    </source>
</evidence>
<dbReference type="RefSeq" id="WP_051587861.1">
    <property type="nucleotide sequence ID" value="NZ_KK082153.1"/>
</dbReference>
<gene>
    <name evidence="10" type="ORF">BG53_05580</name>
</gene>
<keyword evidence="8" id="KW-0732">Signal</keyword>
<dbReference type="PANTHER" id="PTHR24104:SF25">
    <property type="entry name" value="PROTEIN LIN-41"/>
    <property type="match status" value="1"/>
</dbReference>
<feature type="chain" id="PRO_5040763650" description="Yip1 domain-containing protein" evidence="8">
    <location>
        <begin position="24"/>
        <end position="686"/>
    </location>
</feature>
<feature type="signal peptide" evidence="8">
    <location>
        <begin position="1"/>
        <end position="23"/>
    </location>
</feature>
<feature type="domain" description="Yip1" evidence="9">
    <location>
        <begin position="488"/>
        <end position="659"/>
    </location>
</feature>
<sequence>MKFKYVLLLAVFALMLQPAPAFANAPYFTYTFDADGPVWTQSAYLPAGAVDGFNIAEKDGEGIVTSVPLSRPEDIFIDARDEVYVADTGNRRVVVFDRWGNYLRTIGKDVLSKPTGVYVDEEGTVYVADYGVSKVFLFGKDGSLLKQFGKPDSRLFGKNSPFKPTKVIADKRKNLYVVGEGTIQGLIQISREGEFFGYFGGNKTEFNLTRYLQRMFYTEAQMDQLMKRLPPSATNVAIDGEGLVFTSTIGKGFDGIRKLNVAGKNLFADVWSPMDIADITVDRLGNFYAVDSFRGRIVEYNQDGQVLFVFGGNDVGSQRLGLFKSPSGIAVSSDGRLFITDKQRSNIQILKPTEFADVVREALVYYMDGKYAKSEEPWRKVLRLNSMFGLAHTGLGMAAMKQGDYATALEEFKTAGNKAEYSNAYWEIRRAWLMEYASKFLVGIGLALSAIAILRKLYRKYGFGREAVAGWKWLKSRKLIAQLLHAFRMMRHPVDGFYELENEGKASVWSATILLILLFVVRVVEIYYTNFLFTSWDVKKISLLSEAFKVYIPFFAWLIANYLVSTINDGEGKFKDIYKGSVYALGPYFIFAAPVAVMSKGLTSLEVVLYDFASNLIVVYSVFLMFMMVKEIHGYEIGQTIKNILLTLFGMLIMALLVFILFGLSNQVTDFMYSIFQEVKYRVYRY</sequence>
<dbReference type="SUPFAM" id="SSF50952">
    <property type="entry name" value="Soluble quinoprotein glucose dehydrogenase"/>
    <property type="match status" value="1"/>
</dbReference>
<feature type="repeat" description="NHL" evidence="6">
    <location>
        <begin position="100"/>
        <end position="141"/>
    </location>
</feature>
<dbReference type="InterPro" id="IPR001258">
    <property type="entry name" value="NHL_repeat"/>
</dbReference>
<feature type="transmembrane region" description="Helical" evidence="7">
    <location>
        <begin position="548"/>
        <end position="565"/>
    </location>
</feature>
<dbReference type="Gene3D" id="2.120.10.30">
    <property type="entry name" value="TolB, C-terminal domain"/>
    <property type="match status" value="1"/>
</dbReference>
<dbReference type="InterPro" id="IPR011041">
    <property type="entry name" value="Quinoprot_gluc/sorb_DH_b-prop"/>
</dbReference>
<dbReference type="AlphaFoldDB" id="A0A9W5W6U9"/>
<dbReference type="PROSITE" id="PS51125">
    <property type="entry name" value="NHL"/>
    <property type="match status" value="2"/>
</dbReference>
<evidence type="ECO:0000256" key="8">
    <source>
        <dbReference type="SAM" id="SignalP"/>
    </source>
</evidence>
<dbReference type="GO" id="GO:0016020">
    <property type="term" value="C:membrane"/>
    <property type="evidence" value="ECO:0007669"/>
    <property type="project" value="UniProtKB-SubCell"/>
</dbReference>
<keyword evidence="11" id="KW-1185">Reference proteome</keyword>
<evidence type="ECO:0000256" key="5">
    <source>
        <dbReference type="ARBA" id="ARBA00023136"/>
    </source>
</evidence>
<evidence type="ECO:0000313" key="11">
    <source>
        <dbReference type="Proteomes" id="UP000053750"/>
    </source>
</evidence>
<dbReference type="InterPro" id="IPR011990">
    <property type="entry name" value="TPR-like_helical_dom_sf"/>
</dbReference>
<evidence type="ECO:0000256" key="4">
    <source>
        <dbReference type="ARBA" id="ARBA00022989"/>
    </source>
</evidence>
<dbReference type="InterPro" id="IPR050952">
    <property type="entry name" value="TRIM-NHL_E3_ligases"/>
</dbReference>
<evidence type="ECO:0000313" key="10">
    <source>
        <dbReference type="EMBL" id="EXX86711.1"/>
    </source>
</evidence>
<dbReference type="InterPro" id="IPR006977">
    <property type="entry name" value="Yip1_dom"/>
</dbReference>
<feature type="repeat" description="NHL" evidence="6">
    <location>
        <begin position="323"/>
        <end position="353"/>
    </location>
</feature>
<evidence type="ECO:0000256" key="2">
    <source>
        <dbReference type="ARBA" id="ARBA00022692"/>
    </source>
</evidence>
<accession>A0A9W5W6U9</accession>
<evidence type="ECO:0000259" key="9">
    <source>
        <dbReference type="Pfam" id="PF04893"/>
    </source>
</evidence>
<keyword evidence="5 7" id="KW-0472">Membrane</keyword>
<dbReference type="Gene3D" id="1.25.40.10">
    <property type="entry name" value="Tetratricopeptide repeat domain"/>
    <property type="match status" value="1"/>
</dbReference>
<dbReference type="EMBL" id="JFHU01000181">
    <property type="protein sequence ID" value="EXX86711.1"/>
    <property type="molecule type" value="Genomic_DNA"/>
</dbReference>
<dbReference type="PANTHER" id="PTHR24104">
    <property type="entry name" value="E3 UBIQUITIN-PROTEIN LIGASE NHLRC1-RELATED"/>
    <property type="match status" value="1"/>
</dbReference>
<feature type="transmembrane region" description="Helical" evidence="7">
    <location>
        <begin position="609"/>
        <end position="629"/>
    </location>
</feature>
<feature type="transmembrane region" description="Helical" evidence="7">
    <location>
        <begin position="577"/>
        <end position="597"/>
    </location>
</feature>
<keyword evidence="4 7" id="KW-1133">Transmembrane helix</keyword>
<dbReference type="Pfam" id="PF01436">
    <property type="entry name" value="NHL"/>
    <property type="match status" value="1"/>
</dbReference>
<feature type="transmembrane region" description="Helical" evidence="7">
    <location>
        <begin position="508"/>
        <end position="528"/>
    </location>
</feature>
<dbReference type="GO" id="GO:0008270">
    <property type="term" value="F:zinc ion binding"/>
    <property type="evidence" value="ECO:0007669"/>
    <property type="project" value="UniProtKB-KW"/>
</dbReference>
<keyword evidence="2 7" id="KW-0812">Transmembrane</keyword>
<name>A0A9W5W6U9_9BACL</name>
<keyword evidence="3" id="KW-0677">Repeat</keyword>
<dbReference type="Proteomes" id="UP000053750">
    <property type="component" value="Unassembled WGS sequence"/>
</dbReference>
<evidence type="ECO:0000256" key="3">
    <source>
        <dbReference type="ARBA" id="ARBA00022737"/>
    </source>
</evidence>